<dbReference type="GO" id="GO:0005886">
    <property type="term" value="C:plasma membrane"/>
    <property type="evidence" value="ECO:0007669"/>
    <property type="project" value="UniProtKB-SubCell"/>
</dbReference>
<dbReference type="STRING" id="630515.SAMN04489812_5497"/>
<dbReference type="EMBL" id="LT629772">
    <property type="protein sequence ID" value="SDT37936.1"/>
    <property type="molecule type" value="Genomic_DNA"/>
</dbReference>
<sequence>MTNSRAGWAVWRHRDFRWLGLGQGLSWLGDAFQPVALAAGVLLHGGSATDLGVILALGMATRVLCMPVAGVWADRLLPQRIMVLADVVRFGSALGISALFATDGWSVGPIAALTVISSAAGAFFMPAFIALKPNLVPAADRQSANAMLTMLSTGAMIIGSASGGALVAFVGSSIGFLINGVSFAFSAFCVTKVRVRSVRQQRSGFGSELRGGLRAIASRPWLRAGTLSATAYHLGNGMLLVLIPSIAIHQLGGAVALGLVETATGVGGLIGGIVAMRVRMTHPLRLAWPMLAILPIGLLSYVWPQRLVVVLICTIAGYLALMFLDVLWETAIQQQVPAEQLARVGSWDALLSWAVLPIGSALAGPLAGAFGIDRVFVVACSAMAVTALLPLLSRSTRDLRSSPATGEEHRPVALPGG</sequence>
<keyword evidence="4 7" id="KW-1133">Transmembrane helix</keyword>
<feature type="transmembrane region" description="Helical" evidence="7">
    <location>
        <begin position="54"/>
        <end position="74"/>
    </location>
</feature>
<evidence type="ECO:0000256" key="2">
    <source>
        <dbReference type="ARBA" id="ARBA00022475"/>
    </source>
</evidence>
<feature type="transmembrane region" description="Helical" evidence="7">
    <location>
        <begin position="286"/>
        <end position="303"/>
    </location>
</feature>
<organism evidence="8 9">
    <name type="scientific">Microlunatus soli</name>
    <dbReference type="NCBI Taxonomy" id="630515"/>
    <lineage>
        <taxon>Bacteria</taxon>
        <taxon>Bacillati</taxon>
        <taxon>Actinomycetota</taxon>
        <taxon>Actinomycetes</taxon>
        <taxon>Propionibacteriales</taxon>
        <taxon>Propionibacteriaceae</taxon>
        <taxon>Microlunatus</taxon>
    </lineage>
</organism>
<evidence type="ECO:0000313" key="8">
    <source>
        <dbReference type="EMBL" id="SDT37936.1"/>
    </source>
</evidence>
<dbReference type="Gene3D" id="1.20.1250.20">
    <property type="entry name" value="MFS general substrate transporter like domains"/>
    <property type="match status" value="1"/>
</dbReference>
<dbReference type="PANTHER" id="PTHR23513:SF11">
    <property type="entry name" value="STAPHYLOFERRIN A TRANSPORTER"/>
    <property type="match status" value="1"/>
</dbReference>
<keyword evidence="3 7" id="KW-0812">Transmembrane</keyword>
<dbReference type="SUPFAM" id="SSF103473">
    <property type="entry name" value="MFS general substrate transporter"/>
    <property type="match status" value="1"/>
</dbReference>
<dbReference type="Proteomes" id="UP000199103">
    <property type="component" value="Chromosome I"/>
</dbReference>
<evidence type="ECO:0000256" key="5">
    <source>
        <dbReference type="ARBA" id="ARBA00023136"/>
    </source>
</evidence>
<dbReference type="Pfam" id="PF07690">
    <property type="entry name" value="MFS_1"/>
    <property type="match status" value="1"/>
</dbReference>
<feature type="transmembrane region" description="Helical" evidence="7">
    <location>
        <begin position="107"/>
        <end position="131"/>
    </location>
</feature>
<proteinExistence type="predicted"/>
<name>A0A1H1ZXG3_9ACTN</name>
<reference evidence="8 9" key="1">
    <citation type="submission" date="2016-10" db="EMBL/GenBank/DDBJ databases">
        <authorList>
            <person name="de Groot N.N."/>
        </authorList>
    </citation>
    <scope>NUCLEOTIDE SEQUENCE [LARGE SCALE GENOMIC DNA]</scope>
    <source>
        <strain evidence="8 9">DSM 21800</strain>
    </source>
</reference>
<evidence type="ECO:0000313" key="9">
    <source>
        <dbReference type="Proteomes" id="UP000199103"/>
    </source>
</evidence>
<feature type="transmembrane region" description="Helical" evidence="7">
    <location>
        <begin position="309"/>
        <end position="328"/>
    </location>
</feature>
<dbReference type="OrthoDB" id="4528313at2"/>
<dbReference type="GO" id="GO:0022857">
    <property type="term" value="F:transmembrane transporter activity"/>
    <property type="evidence" value="ECO:0007669"/>
    <property type="project" value="InterPro"/>
</dbReference>
<dbReference type="InterPro" id="IPR022324">
    <property type="entry name" value="Bacilysin_exporter_BacE_put"/>
</dbReference>
<comment type="subcellular location">
    <subcellularLocation>
        <location evidence="1">Cell membrane</location>
        <topology evidence="1">Multi-pass membrane protein</topology>
    </subcellularLocation>
</comment>
<dbReference type="InterPro" id="IPR011701">
    <property type="entry name" value="MFS"/>
</dbReference>
<feature type="transmembrane region" description="Helical" evidence="7">
    <location>
        <begin position="349"/>
        <end position="369"/>
    </location>
</feature>
<keyword evidence="5 7" id="KW-0472">Membrane</keyword>
<accession>A0A1H1ZXG3</accession>
<evidence type="ECO:0000256" key="1">
    <source>
        <dbReference type="ARBA" id="ARBA00004651"/>
    </source>
</evidence>
<feature type="region of interest" description="Disordered" evidence="6">
    <location>
        <begin position="398"/>
        <end position="417"/>
    </location>
</feature>
<keyword evidence="9" id="KW-1185">Reference proteome</keyword>
<dbReference type="CDD" id="cd06173">
    <property type="entry name" value="MFS_MefA_like"/>
    <property type="match status" value="1"/>
</dbReference>
<evidence type="ECO:0000256" key="3">
    <source>
        <dbReference type="ARBA" id="ARBA00022692"/>
    </source>
</evidence>
<gene>
    <name evidence="8" type="ORF">SAMN04489812_5497</name>
</gene>
<dbReference type="RefSeq" id="WP_157683755.1">
    <property type="nucleotide sequence ID" value="NZ_LT629772.1"/>
</dbReference>
<protein>
    <submittedName>
        <fullName evidence="8">Predicted arabinose efflux permease, MFS family</fullName>
    </submittedName>
</protein>
<feature type="transmembrane region" description="Helical" evidence="7">
    <location>
        <begin position="167"/>
        <end position="190"/>
    </location>
</feature>
<dbReference type="AlphaFoldDB" id="A0A1H1ZXG3"/>
<dbReference type="InterPro" id="IPR036259">
    <property type="entry name" value="MFS_trans_sf"/>
</dbReference>
<feature type="transmembrane region" description="Helical" evidence="7">
    <location>
        <begin position="375"/>
        <end position="392"/>
    </location>
</feature>
<feature type="transmembrane region" description="Helical" evidence="7">
    <location>
        <begin position="229"/>
        <end position="248"/>
    </location>
</feature>
<feature type="transmembrane region" description="Helical" evidence="7">
    <location>
        <begin position="254"/>
        <end position="274"/>
    </location>
</feature>
<keyword evidence="2" id="KW-1003">Cell membrane</keyword>
<evidence type="ECO:0000256" key="7">
    <source>
        <dbReference type="SAM" id="Phobius"/>
    </source>
</evidence>
<feature type="transmembrane region" description="Helical" evidence="7">
    <location>
        <begin position="143"/>
        <end position="161"/>
    </location>
</feature>
<evidence type="ECO:0000256" key="6">
    <source>
        <dbReference type="SAM" id="MobiDB-lite"/>
    </source>
</evidence>
<feature type="compositionally biased region" description="Basic and acidic residues" evidence="6">
    <location>
        <begin position="398"/>
        <end position="411"/>
    </location>
</feature>
<dbReference type="PRINTS" id="PR01988">
    <property type="entry name" value="EXPORTERBACE"/>
</dbReference>
<evidence type="ECO:0000256" key="4">
    <source>
        <dbReference type="ARBA" id="ARBA00022989"/>
    </source>
</evidence>
<dbReference type="PANTHER" id="PTHR23513">
    <property type="entry name" value="INTEGRAL MEMBRANE EFFLUX PROTEIN-RELATED"/>
    <property type="match status" value="1"/>
</dbReference>